<dbReference type="Pfam" id="PF06172">
    <property type="entry name" value="Cupin_5"/>
    <property type="match status" value="1"/>
</dbReference>
<dbReference type="AlphaFoldDB" id="A0A0H2X826"/>
<dbReference type="SUPFAM" id="SSF51182">
    <property type="entry name" value="RmlC-like cupins"/>
    <property type="match status" value="1"/>
</dbReference>
<feature type="domain" description="DUF985" evidence="1">
    <location>
        <begin position="7"/>
        <end position="138"/>
    </location>
</feature>
<dbReference type="HOGENOM" id="CLU_088365_0_3_6"/>
<dbReference type="KEGG" id="xcb:XC_1670"/>
<reference evidence="2 3" key="1">
    <citation type="journal article" date="2005" name="Genome Res.">
        <title>Comparative and functional genomic analyses of the pathogenicity of phytopathogen Xanthomonas campestris pv. campestris.</title>
        <authorList>
            <person name="Qian W."/>
            <person name="Jia Y."/>
            <person name="Ren S.X."/>
            <person name="He Y.Q."/>
            <person name="Feng J.X."/>
            <person name="Lu L.F."/>
            <person name="Sun Q."/>
            <person name="Ying G."/>
            <person name="Tang D.J."/>
            <person name="Tang H."/>
            <person name="Wu W."/>
            <person name="Hao P."/>
            <person name="Wang L."/>
            <person name="Jiang B.L."/>
            <person name="Zeng S."/>
            <person name="Gu W.Y."/>
            <person name="Lu G."/>
            <person name="Rong L."/>
            <person name="Tian Y."/>
            <person name="Yao Z."/>
            <person name="Fu G."/>
            <person name="Chen B."/>
            <person name="Fang R."/>
            <person name="Qiang B."/>
            <person name="Chen Z."/>
            <person name="Zhao G.P."/>
            <person name="Tang J.L."/>
            <person name="He C."/>
        </authorList>
    </citation>
    <scope>NUCLEOTIDE SEQUENCE [LARGE SCALE GENOMIC DNA]</scope>
    <source>
        <strain evidence="2 3">8004</strain>
    </source>
</reference>
<dbReference type="InterPro" id="IPR039935">
    <property type="entry name" value="YML079W-like"/>
</dbReference>
<evidence type="ECO:0000313" key="2">
    <source>
        <dbReference type="EMBL" id="AAY48736.1"/>
    </source>
</evidence>
<dbReference type="PANTHER" id="PTHR33387">
    <property type="entry name" value="RMLC-LIKE JELLY ROLL FOLD PROTEIN"/>
    <property type="match status" value="1"/>
</dbReference>
<evidence type="ECO:0000313" key="3">
    <source>
        <dbReference type="Proteomes" id="UP000000420"/>
    </source>
</evidence>
<proteinExistence type="predicted"/>
<evidence type="ECO:0000259" key="1">
    <source>
        <dbReference type="Pfam" id="PF06172"/>
    </source>
</evidence>
<dbReference type="PANTHER" id="PTHR33387:SF3">
    <property type="entry name" value="DUF985 DOMAIN-CONTAINING PROTEIN"/>
    <property type="match status" value="1"/>
</dbReference>
<dbReference type="CDD" id="cd06121">
    <property type="entry name" value="cupin_YML079wp"/>
    <property type="match status" value="1"/>
</dbReference>
<gene>
    <name evidence="2" type="ordered locus">XC_1670</name>
</gene>
<sequence length="165" mass="17668">MHPTAAALIRTLGLAPHPEGGHYRRVYASTRQVLDDSGAPPRPALTAIRFLLCAGEASRWHRVDAEECWHWQQGAPLELLIFDEASGQLRREVLDAAERGDAMHVVPAGCWQAARSLGDFTLVGCTVSPGFVWEGFALLEDGSPLAAQLAALVAEGAAPEPPTLP</sequence>
<dbReference type="InterPro" id="IPR011051">
    <property type="entry name" value="RmlC_Cupin_sf"/>
</dbReference>
<dbReference type="EMBL" id="CP000050">
    <property type="protein sequence ID" value="AAY48736.1"/>
    <property type="molecule type" value="Genomic_DNA"/>
</dbReference>
<dbReference type="Proteomes" id="UP000000420">
    <property type="component" value="Chromosome"/>
</dbReference>
<dbReference type="InterPro" id="IPR009327">
    <property type="entry name" value="Cupin_DUF985"/>
</dbReference>
<accession>A0A0H2X826</accession>
<dbReference type="InterPro" id="IPR014710">
    <property type="entry name" value="RmlC-like_jellyroll"/>
</dbReference>
<protein>
    <recommendedName>
        <fullName evidence="1">DUF985 domain-containing protein</fullName>
    </recommendedName>
</protein>
<dbReference type="Gene3D" id="2.60.120.10">
    <property type="entry name" value="Jelly Rolls"/>
    <property type="match status" value="1"/>
</dbReference>
<organism evidence="2 3">
    <name type="scientific">Xanthomonas campestris pv. campestris (strain 8004)</name>
    <dbReference type="NCBI Taxonomy" id="314565"/>
    <lineage>
        <taxon>Bacteria</taxon>
        <taxon>Pseudomonadati</taxon>
        <taxon>Pseudomonadota</taxon>
        <taxon>Gammaproteobacteria</taxon>
        <taxon>Lysobacterales</taxon>
        <taxon>Lysobacteraceae</taxon>
        <taxon>Xanthomonas</taxon>
    </lineage>
</organism>
<name>A0A0H2X826_XANC8</name>
<dbReference type="RefSeq" id="WP_011037583.1">
    <property type="nucleotide sequence ID" value="NC_007086.1"/>
</dbReference>